<comment type="caution">
    <text evidence="1">The sequence shown here is derived from an EMBL/GenBank/DDBJ whole genome shotgun (WGS) entry which is preliminary data.</text>
</comment>
<gene>
    <name evidence="1" type="ORF">LCGC14_0879310</name>
</gene>
<accession>A0A0F9S9F2</accession>
<sequence length="101" mass="11909">MKAHELFEQENEFTLVFFELDLEDDDEAAEIAEEVAKRVNGEVWESNFGTYGRPIEFQIKVPHQYPLGPEWARENNSFKKVKQALRRISRGKIKFSMPDVY</sequence>
<organism evidence="1">
    <name type="scientific">marine sediment metagenome</name>
    <dbReference type="NCBI Taxonomy" id="412755"/>
    <lineage>
        <taxon>unclassified sequences</taxon>
        <taxon>metagenomes</taxon>
        <taxon>ecological metagenomes</taxon>
    </lineage>
</organism>
<proteinExistence type="predicted"/>
<reference evidence="1" key="1">
    <citation type="journal article" date="2015" name="Nature">
        <title>Complex archaea that bridge the gap between prokaryotes and eukaryotes.</title>
        <authorList>
            <person name="Spang A."/>
            <person name="Saw J.H."/>
            <person name="Jorgensen S.L."/>
            <person name="Zaremba-Niedzwiedzka K."/>
            <person name="Martijn J."/>
            <person name="Lind A.E."/>
            <person name="van Eijk R."/>
            <person name="Schleper C."/>
            <person name="Guy L."/>
            <person name="Ettema T.J."/>
        </authorList>
    </citation>
    <scope>NUCLEOTIDE SEQUENCE</scope>
</reference>
<evidence type="ECO:0000313" key="1">
    <source>
        <dbReference type="EMBL" id="KKN25993.1"/>
    </source>
</evidence>
<dbReference type="EMBL" id="LAZR01002755">
    <property type="protein sequence ID" value="KKN25993.1"/>
    <property type="molecule type" value="Genomic_DNA"/>
</dbReference>
<name>A0A0F9S9F2_9ZZZZ</name>
<protein>
    <submittedName>
        <fullName evidence="1">Uncharacterized protein</fullName>
    </submittedName>
</protein>
<dbReference type="AlphaFoldDB" id="A0A0F9S9F2"/>